<name>A0A369JZJ4_HYPMA</name>
<dbReference type="InParanoid" id="A0A369JZJ4"/>
<comment type="caution">
    <text evidence="6">The sequence shown here is derived from an EMBL/GenBank/DDBJ whole genome shotgun (WGS) entry which is preliminary data.</text>
</comment>
<keyword evidence="7" id="KW-1185">Reference proteome</keyword>
<keyword evidence="3" id="KW-0862">Zinc</keyword>
<evidence type="ECO:0000256" key="1">
    <source>
        <dbReference type="ARBA" id="ARBA00022723"/>
    </source>
</evidence>
<dbReference type="Gene3D" id="6.10.140.2220">
    <property type="match status" value="1"/>
</dbReference>
<dbReference type="EMBL" id="LUEZ02000014">
    <property type="protein sequence ID" value="RDB27781.1"/>
    <property type="molecule type" value="Genomic_DNA"/>
</dbReference>
<keyword evidence="2 4" id="KW-0863">Zinc-finger</keyword>
<reference evidence="6" key="1">
    <citation type="submission" date="2018-04" db="EMBL/GenBank/DDBJ databases">
        <title>Whole genome sequencing of Hypsizygus marmoreus.</title>
        <authorList>
            <person name="Choi I.-G."/>
            <person name="Min B."/>
            <person name="Kim J.-G."/>
            <person name="Kim S."/>
            <person name="Oh Y.-L."/>
            <person name="Kong W.-S."/>
            <person name="Park H."/>
            <person name="Jeong J."/>
            <person name="Song E.-S."/>
        </authorList>
    </citation>
    <scope>NUCLEOTIDE SEQUENCE [LARGE SCALE GENOMIC DNA]</scope>
    <source>
        <strain evidence="6">51987-8</strain>
    </source>
</reference>
<dbReference type="GO" id="GO:0008270">
    <property type="term" value="F:zinc ion binding"/>
    <property type="evidence" value="ECO:0007669"/>
    <property type="project" value="UniProtKB-KW"/>
</dbReference>
<evidence type="ECO:0000256" key="2">
    <source>
        <dbReference type="ARBA" id="ARBA00022771"/>
    </source>
</evidence>
<evidence type="ECO:0000313" key="7">
    <source>
        <dbReference type="Proteomes" id="UP000076154"/>
    </source>
</evidence>
<dbReference type="OrthoDB" id="341421at2759"/>
<gene>
    <name evidence="6" type="ORF">Hypma_003242</name>
</gene>
<evidence type="ECO:0000259" key="5">
    <source>
        <dbReference type="PROSITE" id="PS50865"/>
    </source>
</evidence>
<protein>
    <recommendedName>
        <fullName evidence="5">MYND-type domain-containing protein</fullName>
    </recommendedName>
</protein>
<dbReference type="PROSITE" id="PS50865">
    <property type="entry name" value="ZF_MYND_2"/>
    <property type="match status" value="1"/>
</dbReference>
<evidence type="ECO:0000256" key="4">
    <source>
        <dbReference type="PROSITE-ProRule" id="PRU00134"/>
    </source>
</evidence>
<sequence length="425" mass="48262">MGSEASDIDREDALTILASMGVKLPKGTKIPAVDLDKRLVQALDGAQQFSDVVAGLKVPLNPSKWPKWDSSKPLLEAVSRGNPAEAFANAMNKAHRRPEPSTAKEDTFVEVRQILLGFSAHCDQGHKTFVLRDSREEWVVVVRIVDIFSLGEEPEVPVFSLLYRVITLPSNTTLQDYLGALFGMTAVVSISTTELERKCILKLFAMNSKRISPEYKPRREKTESSHRLSFVLPLGPLGMRDLGKLNNSPGCEICGKRDTSKCTQCLTVSYCGKDCQRADWQEHKKRCRSLKGGTWHTMTFSRTSELTAPSVYRVIINRYDSLHDAKQRIEKEDLNVPPPNIHGDKAFLLKFQISLNQFGDDTAMLLYDRQKSFQVYWRKREDREVFAEGEKAITGKVRIYRWARRVGDFQFSVCFDRAPEKDPVW</sequence>
<dbReference type="AlphaFoldDB" id="A0A369JZJ4"/>
<dbReference type="Pfam" id="PF01753">
    <property type="entry name" value="zf-MYND"/>
    <property type="match status" value="1"/>
</dbReference>
<dbReference type="SUPFAM" id="SSF144232">
    <property type="entry name" value="HIT/MYND zinc finger-like"/>
    <property type="match status" value="1"/>
</dbReference>
<dbReference type="Proteomes" id="UP000076154">
    <property type="component" value="Unassembled WGS sequence"/>
</dbReference>
<organism evidence="6 7">
    <name type="scientific">Hypsizygus marmoreus</name>
    <name type="common">White beech mushroom</name>
    <name type="synonym">Agaricus marmoreus</name>
    <dbReference type="NCBI Taxonomy" id="39966"/>
    <lineage>
        <taxon>Eukaryota</taxon>
        <taxon>Fungi</taxon>
        <taxon>Dikarya</taxon>
        <taxon>Basidiomycota</taxon>
        <taxon>Agaricomycotina</taxon>
        <taxon>Agaricomycetes</taxon>
        <taxon>Agaricomycetidae</taxon>
        <taxon>Agaricales</taxon>
        <taxon>Tricholomatineae</taxon>
        <taxon>Lyophyllaceae</taxon>
        <taxon>Hypsizygus</taxon>
    </lineage>
</organism>
<keyword evidence="1" id="KW-0479">Metal-binding</keyword>
<proteinExistence type="predicted"/>
<dbReference type="PROSITE" id="PS01360">
    <property type="entry name" value="ZF_MYND_1"/>
    <property type="match status" value="1"/>
</dbReference>
<evidence type="ECO:0000313" key="6">
    <source>
        <dbReference type="EMBL" id="RDB27781.1"/>
    </source>
</evidence>
<feature type="domain" description="MYND-type" evidence="5">
    <location>
        <begin position="251"/>
        <end position="287"/>
    </location>
</feature>
<dbReference type="STRING" id="39966.A0A369JZJ4"/>
<evidence type="ECO:0000256" key="3">
    <source>
        <dbReference type="ARBA" id="ARBA00022833"/>
    </source>
</evidence>
<accession>A0A369JZJ4</accession>
<dbReference type="InterPro" id="IPR002893">
    <property type="entry name" value="Znf_MYND"/>
</dbReference>